<protein>
    <submittedName>
        <fullName evidence="1">Uncharacterized protein</fullName>
    </submittedName>
</protein>
<evidence type="ECO:0000313" key="1">
    <source>
        <dbReference type="EMBL" id="KRY30816.1"/>
    </source>
</evidence>
<name>A0A0V1B1F5_TRISP</name>
<keyword evidence="2" id="KW-1185">Reference proteome</keyword>
<sequence>MLKAFSCVNQLKNGYPSNQTTFIRPKCTVGGGAQGTKWSTIDVLYLFRLEKTKTVQNKRNDR</sequence>
<accession>A0A0V1B1F5</accession>
<dbReference type="InParanoid" id="A0A0V1B1F5"/>
<gene>
    <name evidence="1" type="ORF">T01_7821</name>
</gene>
<dbReference type="AlphaFoldDB" id="A0A0V1B1F5"/>
<proteinExistence type="predicted"/>
<evidence type="ECO:0000313" key="2">
    <source>
        <dbReference type="Proteomes" id="UP000054776"/>
    </source>
</evidence>
<dbReference type="Proteomes" id="UP000054776">
    <property type="component" value="Unassembled WGS sequence"/>
</dbReference>
<reference evidence="1 2" key="1">
    <citation type="submission" date="2015-01" db="EMBL/GenBank/DDBJ databases">
        <title>Evolution of Trichinella species and genotypes.</title>
        <authorList>
            <person name="Korhonen P.K."/>
            <person name="Edoardo P."/>
            <person name="Giuseppe L.R."/>
            <person name="Gasser R.B."/>
        </authorList>
    </citation>
    <scope>NUCLEOTIDE SEQUENCE [LARGE SCALE GENOMIC DNA]</scope>
    <source>
        <strain evidence="1">ISS3</strain>
    </source>
</reference>
<comment type="caution">
    <text evidence="1">The sequence shown here is derived from an EMBL/GenBank/DDBJ whole genome shotgun (WGS) entry which is preliminary data.</text>
</comment>
<organism evidence="1 2">
    <name type="scientific">Trichinella spiralis</name>
    <name type="common">Trichina worm</name>
    <dbReference type="NCBI Taxonomy" id="6334"/>
    <lineage>
        <taxon>Eukaryota</taxon>
        <taxon>Metazoa</taxon>
        <taxon>Ecdysozoa</taxon>
        <taxon>Nematoda</taxon>
        <taxon>Enoplea</taxon>
        <taxon>Dorylaimia</taxon>
        <taxon>Trichinellida</taxon>
        <taxon>Trichinellidae</taxon>
        <taxon>Trichinella</taxon>
    </lineage>
</organism>
<dbReference type="EMBL" id="JYDH01000131">
    <property type="protein sequence ID" value="KRY30816.1"/>
    <property type="molecule type" value="Genomic_DNA"/>
</dbReference>